<gene>
    <name evidence="3" type="ORF">SAMN05421512_105351</name>
</gene>
<evidence type="ECO:0000259" key="2">
    <source>
        <dbReference type="Pfam" id="PF13439"/>
    </source>
</evidence>
<evidence type="ECO:0000313" key="4">
    <source>
        <dbReference type="Proteomes" id="UP000219331"/>
    </source>
</evidence>
<dbReference type="CDD" id="cd03801">
    <property type="entry name" value="GT4_PimA-like"/>
    <property type="match status" value="1"/>
</dbReference>
<keyword evidence="3" id="KW-0808">Transferase</keyword>
<feature type="domain" description="Glycosyltransferase subfamily 4-like N-terminal" evidence="2">
    <location>
        <begin position="14"/>
        <end position="179"/>
    </location>
</feature>
<proteinExistence type="predicted"/>
<dbReference type="InterPro" id="IPR028098">
    <property type="entry name" value="Glyco_trans_4-like_N"/>
</dbReference>
<keyword evidence="4" id="KW-1185">Reference proteome</keyword>
<dbReference type="EMBL" id="OBML01000005">
    <property type="protein sequence ID" value="SOC07361.1"/>
    <property type="molecule type" value="Genomic_DNA"/>
</dbReference>
<dbReference type="RefSeq" id="WP_176522075.1">
    <property type="nucleotide sequence ID" value="NZ_OBML01000005.1"/>
</dbReference>
<dbReference type="Gene3D" id="3.40.50.2000">
    <property type="entry name" value="Glycogen Phosphorylase B"/>
    <property type="match status" value="2"/>
</dbReference>
<dbReference type="InterPro" id="IPR050194">
    <property type="entry name" value="Glycosyltransferase_grp1"/>
</dbReference>
<dbReference type="Pfam" id="PF13439">
    <property type="entry name" value="Glyco_transf_4"/>
    <property type="match status" value="1"/>
</dbReference>
<dbReference type="STRING" id="538381.GCA_001696535_01869"/>
<reference evidence="3 4" key="1">
    <citation type="submission" date="2017-08" db="EMBL/GenBank/DDBJ databases">
        <authorList>
            <person name="de Groot N.N."/>
        </authorList>
    </citation>
    <scope>NUCLEOTIDE SEQUENCE [LARGE SCALE GENOMIC DNA]</scope>
    <source>
        <strain evidence="3 4">USBA 352</strain>
    </source>
</reference>
<dbReference type="PANTHER" id="PTHR45947">
    <property type="entry name" value="SULFOQUINOVOSYL TRANSFERASE SQD2"/>
    <property type="match status" value="1"/>
</dbReference>
<dbReference type="InterPro" id="IPR001296">
    <property type="entry name" value="Glyco_trans_1"/>
</dbReference>
<evidence type="ECO:0000313" key="3">
    <source>
        <dbReference type="EMBL" id="SOC07361.1"/>
    </source>
</evidence>
<dbReference type="GO" id="GO:0016758">
    <property type="term" value="F:hexosyltransferase activity"/>
    <property type="evidence" value="ECO:0007669"/>
    <property type="project" value="TreeGrafter"/>
</dbReference>
<dbReference type="PANTHER" id="PTHR45947:SF3">
    <property type="entry name" value="SULFOQUINOVOSYL TRANSFERASE SQD2"/>
    <property type="match status" value="1"/>
</dbReference>
<dbReference type="Pfam" id="PF00534">
    <property type="entry name" value="Glycos_transf_1"/>
    <property type="match status" value="1"/>
</dbReference>
<name>A0A285SHT7_9HYPH</name>
<keyword evidence="3" id="KW-0328">Glycosyltransferase</keyword>
<feature type="domain" description="Glycosyl transferase family 1" evidence="1">
    <location>
        <begin position="185"/>
        <end position="343"/>
    </location>
</feature>
<protein>
    <submittedName>
        <fullName evidence="3">Phosphatidylinositol alpha-mannosyltransferase</fullName>
    </submittedName>
</protein>
<dbReference type="AlphaFoldDB" id="A0A285SHT7"/>
<dbReference type="SUPFAM" id="SSF53756">
    <property type="entry name" value="UDP-Glycosyltransferase/glycogen phosphorylase"/>
    <property type="match status" value="1"/>
</dbReference>
<organism evidence="3 4">
    <name type="scientific">Stappia indica</name>
    <dbReference type="NCBI Taxonomy" id="538381"/>
    <lineage>
        <taxon>Bacteria</taxon>
        <taxon>Pseudomonadati</taxon>
        <taxon>Pseudomonadota</taxon>
        <taxon>Alphaproteobacteria</taxon>
        <taxon>Hyphomicrobiales</taxon>
        <taxon>Stappiaceae</taxon>
        <taxon>Stappia</taxon>
    </lineage>
</organism>
<evidence type="ECO:0000259" key="1">
    <source>
        <dbReference type="Pfam" id="PF00534"/>
    </source>
</evidence>
<dbReference type="Proteomes" id="UP000219331">
    <property type="component" value="Unassembled WGS sequence"/>
</dbReference>
<accession>A0A285SHT7</accession>
<sequence>MRIVQILPYAMARPGGVQSHVRDLSQWLRGEGHEVRIVAPPTPDGICAYGTECCGKSRMVSMFGTRFEVSYALRAERRRLIADLREWGADLVHLHTPWTPFVAWQVWRELGLPTVTTFHATLPAADVSGLAARVLRLTARHFLSHSRIVVVPSPTPLPHLGAAARNARVEVVPPSVDLAPWRQARKTKPNQDLEVVFLGRFEARKGLDVLLAAWPQIASALPDARLTIAGGGELRPLVEQALVLPHGTRIRLVDRPDDATARALVGGADIFAAPAPYGESFGLVLIEAMAAGALPVAAANDGYASVMSGEGAELLVPPGDAGALAQRIVSLAGDRPTRERLAAWADARAQGADIRCTGPVFVGLYREALGLP</sequence>